<accession>A0AA38J298</accession>
<dbReference type="Proteomes" id="UP001168821">
    <property type="component" value="Unassembled WGS sequence"/>
</dbReference>
<dbReference type="GO" id="GO:0080129">
    <property type="term" value="P:proteasome core complex assembly"/>
    <property type="evidence" value="ECO:0007669"/>
    <property type="project" value="TreeGrafter"/>
</dbReference>
<dbReference type="GO" id="GO:0005783">
    <property type="term" value="C:endoplasmic reticulum"/>
    <property type="evidence" value="ECO:0007669"/>
    <property type="project" value="InterPro"/>
</dbReference>
<comment type="similarity">
    <text evidence="1">Belongs to the PSMG1 family.</text>
</comment>
<evidence type="ECO:0000313" key="5">
    <source>
        <dbReference type="Proteomes" id="UP001168821"/>
    </source>
</evidence>
<proteinExistence type="inferred from homology"/>
<protein>
    <recommendedName>
        <fullName evidence="2">Proteasome assembly chaperone 1</fullName>
    </recommendedName>
</protein>
<dbReference type="AlphaFoldDB" id="A0AA38J298"/>
<evidence type="ECO:0000256" key="3">
    <source>
        <dbReference type="ARBA" id="ARBA00023186"/>
    </source>
</evidence>
<evidence type="ECO:0000256" key="1">
    <source>
        <dbReference type="ARBA" id="ARBA00005261"/>
    </source>
</evidence>
<dbReference type="PANTHER" id="PTHR15069:SF1">
    <property type="entry name" value="PROTEASOME ASSEMBLY CHAPERONE 1"/>
    <property type="match status" value="1"/>
</dbReference>
<gene>
    <name evidence="4" type="ORF">Zmor_000958</name>
</gene>
<organism evidence="4 5">
    <name type="scientific">Zophobas morio</name>
    <dbReference type="NCBI Taxonomy" id="2755281"/>
    <lineage>
        <taxon>Eukaryota</taxon>
        <taxon>Metazoa</taxon>
        <taxon>Ecdysozoa</taxon>
        <taxon>Arthropoda</taxon>
        <taxon>Hexapoda</taxon>
        <taxon>Insecta</taxon>
        <taxon>Pterygota</taxon>
        <taxon>Neoptera</taxon>
        <taxon>Endopterygota</taxon>
        <taxon>Coleoptera</taxon>
        <taxon>Polyphaga</taxon>
        <taxon>Cucujiformia</taxon>
        <taxon>Tenebrionidae</taxon>
        <taxon>Zophobas</taxon>
    </lineage>
</organism>
<keyword evidence="5" id="KW-1185">Reference proteome</keyword>
<reference evidence="4" key="1">
    <citation type="journal article" date="2023" name="G3 (Bethesda)">
        <title>Whole genome assemblies of Zophobas morio and Tenebrio molitor.</title>
        <authorList>
            <person name="Kaur S."/>
            <person name="Stinson S.A."/>
            <person name="diCenzo G.C."/>
        </authorList>
    </citation>
    <scope>NUCLEOTIDE SEQUENCE</scope>
    <source>
        <strain evidence="4">QUZm001</strain>
    </source>
</reference>
<dbReference type="Pfam" id="PF16094">
    <property type="entry name" value="PAC1"/>
    <property type="match status" value="1"/>
</dbReference>
<sequence>MVFGEIVEPSTRALIDDEFEEYPTYTKPQLIWEGNVGVPSNLNTLIFIEGNKLMKLFNALVLNSEMLYSSLNSENINIYNATNNTYIVSYVKKDLTTGEIIEELSQWLRKAKNIYAVVSEPISAYQNLNLSEKPETLIRKLSTDTADTFNCEKLESPNLVSGLGAGVVSYCIHSGLKSTLFVVYMDNSPLDSINTSPVVQLMKSLNLSVKAAASNLNPAASNLYL</sequence>
<comment type="caution">
    <text evidence="4">The sequence shown here is derived from an EMBL/GenBank/DDBJ whole genome shotgun (WGS) entry which is preliminary data.</text>
</comment>
<evidence type="ECO:0000256" key="2">
    <source>
        <dbReference type="ARBA" id="ARBA00019180"/>
    </source>
</evidence>
<dbReference type="InterPro" id="IPR016565">
    <property type="entry name" value="Proteasome_assmbl_chp_1"/>
</dbReference>
<dbReference type="GO" id="GO:0070628">
    <property type="term" value="F:proteasome binding"/>
    <property type="evidence" value="ECO:0007669"/>
    <property type="project" value="TreeGrafter"/>
</dbReference>
<name>A0AA38J298_9CUCU</name>
<dbReference type="PANTHER" id="PTHR15069">
    <property type="entry name" value="PROTEASOME ASSEMBLY CHAPERONE 1"/>
    <property type="match status" value="1"/>
</dbReference>
<evidence type="ECO:0000313" key="4">
    <source>
        <dbReference type="EMBL" id="KAJ3665464.1"/>
    </source>
</evidence>
<keyword evidence="3" id="KW-0143">Chaperone</keyword>
<dbReference type="EMBL" id="JALNTZ010000001">
    <property type="protein sequence ID" value="KAJ3665464.1"/>
    <property type="molecule type" value="Genomic_DNA"/>
</dbReference>